<dbReference type="InterPro" id="IPR035979">
    <property type="entry name" value="RBD_domain_sf"/>
</dbReference>
<proteinExistence type="predicted"/>
<feature type="compositionally biased region" description="Basic and acidic residues" evidence="1">
    <location>
        <begin position="561"/>
        <end position="576"/>
    </location>
</feature>
<dbReference type="GO" id="GO:0003676">
    <property type="term" value="F:nucleic acid binding"/>
    <property type="evidence" value="ECO:0007669"/>
    <property type="project" value="InterPro"/>
</dbReference>
<feature type="region of interest" description="Disordered" evidence="1">
    <location>
        <begin position="1247"/>
        <end position="1302"/>
    </location>
</feature>
<feature type="compositionally biased region" description="Low complexity" evidence="1">
    <location>
        <begin position="840"/>
        <end position="851"/>
    </location>
</feature>
<name>A0A6A4IW98_APOLU</name>
<feature type="compositionally biased region" description="Acidic residues" evidence="1">
    <location>
        <begin position="460"/>
        <end position="469"/>
    </location>
</feature>
<dbReference type="SUPFAM" id="SSF54928">
    <property type="entry name" value="RNA-binding domain, RBD"/>
    <property type="match status" value="1"/>
</dbReference>
<protein>
    <recommendedName>
        <fullName evidence="4">RRM domain-containing protein</fullName>
    </recommendedName>
</protein>
<dbReference type="EMBL" id="WIXP02000008">
    <property type="protein sequence ID" value="KAF6207028.1"/>
    <property type="molecule type" value="Genomic_DNA"/>
</dbReference>
<feature type="compositionally biased region" description="Acidic residues" evidence="1">
    <location>
        <begin position="870"/>
        <end position="880"/>
    </location>
</feature>
<feature type="compositionally biased region" description="Acidic residues" evidence="1">
    <location>
        <begin position="1248"/>
        <end position="1257"/>
    </location>
</feature>
<evidence type="ECO:0000256" key="1">
    <source>
        <dbReference type="SAM" id="MobiDB-lite"/>
    </source>
</evidence>
<feature type="compositionally biased region" description="Polar residues" evidence="1">
    <location>
        <begin position="251"/>
        <end position="280"/>
    </location>
</feature>
<feature type="compositionally biased region" description="Basic and acidic residues" evidence="1">
    <location>
        <begin position="434"/>
        <end position="445"/>
    </location>
</feature>
<feature type="compositionally biased region" description="Polar residues" evidence="1">
    <location>
        <begin position="369"/>
        <end position="386"/>
    </location>
</feature>
<organism evidence="2 3">
    <name type="scientific">Apolygus lucorum</name>
    <name type="common">Small green plant bug</name>
    <name type="synonym">Lygocoris lucorum</name>
    <dbReference type="NCBI Taxonomy" id="248454"/>
    <lineage>
        <taxon>Eukaryota</taxon>
        <taxon>Metazoa</taxon>
        <taxon>Ecdysozoa</taxon>
        <taxon>Arthropoda</taxon>
        <taxon>Hexapoda</taxon>
        <taxon>Insecta</taxon>
        <taxon>Pterygota</taxon>
        <taxon>Neoptera</taxon>
        <taxon>Paraneoptera</taxon>
        <taxon>Hemiptera</taxon>
        <taxon>Heteroptera</taxon>
        <taxon>Panheteroptera</taxon>
        <taxon>Cimicomorpha</taxon>
        <taxon>Miridae</taxon>
        <taxon>Mirini</taxon>
        <taxon>Apolygus</taxon>
    </lineage>
</organism>
<gene>
    <name evidence="2" type="ORF">GE061_018266</name>
</gene>
<feature type="compositionally biased region" description="Low complexity" evidence="1">
    <location>
        <begin position="355"/>
        <end position="364"/>
    </location>
</feature>
<feature type="compositionally biased region" description="Polar residues" evidence="1">
    <location>
        <begin position="767"/>
        <end position="781"/>
    </location>
</feature>
<evidence type="ECO:0000313" key="2">
    <source>
        <dbReference type="EMBL" id="KAF6207028.1"/>
    </source>
</evidence>
<keyword evidence="3" id="KW-1185">Reference proteome</keyword>
<dbReference type="Proteomes" id="UP000466442">
    <property type="component" value="Unassembled WGS sequence"/>
</dbReference>
<feature type="region of interest" description="Disordered" evidence="1">
    <location>
        <begin position="1373"/>
        <end position="1434"/>
    </location>
</feature>
<reference evidence="2" key="1">
    <citation type="journal article" date="2021" name="Mol. Ecol. Resour.">
        <title>Apolygus lucorum genome provides insights into omnivorousness and mesophyll feeding.</title>
        <authorList>
            <person name="Liu Y."/>
            <person name="Liu H."/>
            <person name="Wang H."/>
            <person name="Huang T."/>
            <person name="Liu B."/>
            <person name="Yang B."/>
            <person name="Yin L."/>
            <person name="Li B."/>
            <person name="Zhang Y."/>
            <person name="Zhang S."/>
            <person name="Jiang F."/>
            <person name="Zhang X."/>
            <person name="Ren Y."/>
            <person name="Wang B."/>
            <person name="Wang S."/>
            <person name="Lu Y."/>
            <person name="Wu K."/>
            <person name="Fan W."/>
            <person name="Wang G."/>
        </authorList>
    </citation>
    <scope>NUCLEOTIDE SEQUENCE</scope>
    <source>
        <strain evidence="2">12Hb</strain>
    </source>
</reference>
<feature type="region of interest" description="Disordered" evidence="1">
    <location>
        <begin position="703"/>
        <end position="899"/>
    </location>
</feature>
<feature type="region of interest" description="Disordered" evidence="1">
    <location>
        <begin position="1003"/>
        <end position="1215"/>
    </location>
</feature>
<feature type="compositionally biased region" description="Basic and acidic residues" evidence="1">
    <location>
        <begin position="1121"/>
        <end position="1147"/>
    </location>
</feature>
<feature type="compositionally biased region" description="Acidic residues" evidence="1">
    <location>
        <begin position="1177"/>
        <end position="1215"/>
    </location>
</feature>
<evidence type="ECO:0000313" key="3">
    <source>
        <dbReference type="Proteomes" id="UP000466442"/>
    </source>
</evidence>
<accession>A0A6A4IW98</accession>
<feature type="compositionally biased region" description="Low complexity" evidence="1">
    <location>
        <begin position="1013"/>
        <end position="1028"/>
    </location>
</feature>
<feature type="compositionally biased region" description="Basic and acidic residues" evidence="1">
    <location>
        <begin position="826"/>
        <end position="839"/>
    </location>
</feature>
<feature type="compositionally biased region" description="Basic and acidic residues" evidence="1">
    <location>
        <begin position="194"/>
        <end position="213"/>
    </location>
</feature>
<feature type="compositionally biased region" description="Polar residues" evidence="1">
    <location>
        <begin position="1386"/>
        <end position="1403"/>
    </location>
</feature>
<feature type="region of interest" description="Disordered" evidence="1">
    <location>
        <begin position="630"/>
        <end position="668"/>
    </location>
</feature>
<feature type="compositionally biased region" description="Basic and acidic residues" evidence="1">
    <location>
        <begin position="786"/>
        <end position="801"/>
    </location>
</feature>
<feature type="compositionally biased region" description="Basic and acidic residues" evidence="1">
    <location>
        <begin position="411"/>
        <end position="427"/>
    </location>
</feature>
<feature type="compositionally biased region" description="Polar residues" evidence="1">
    <location>
        <begin position="134"/>
        <end position="153"/>
    </location>
</feature>
<comment type="caution">
    <text evidence="2">The sequence shown here is derived from an EMBL/GenBank/DDBJ whole genome shotgun (WGS) entry which is preliminary data.</text>
</comment>
<dbReference type="CDD" id="cd00590">
    <property type="entry name" value="RRM_SF"/>
    <property type="match status" value="1"/>
</dbReference>
<feature type="compositionally biased region" description="Basic and acidic residues" evidence="1">
    <location>
        <begin position="292"/>
        <end position="306"/>
    </location>
</feature>
<feature type="compositionally biased region" description="Acidic residues" evidence="1">
    <location>
        <begin position="1148"/>
        <end position="1159"/>
    </location>
</feature>
<feature type="compositionally biased region" description="Polar residues" evidence="1">
    <location>
        <begin position="804"/>
        <end position="818"/>
    </location>
</feature>
<sequence>MVNGENLVEPKVLPKRSTRASSSEKSPTRVAPRRSTRASSADKSPPPASKRQSIALSKIPEESQKKPSTPSKTKVQDEVPTVGTPKRRGRASLNPTPAAVASPVRVTRRSVAALAEEVVPVVSSPRRKSRASINPASTASPARVTRNSLATQAEESENHAERLPTRSRRKTMMPDQTLETEEEELEKETPPLPKVEESSESAKPEDDEKDTKTSKLPVPDRTPEQRSARSRRSNQSESGSADDKTPESRIPTRTSRNNTPTSELRTPTRAQSGSKSSTPGSRPGTPVAKSISDLKESAKQSPDRHANCGSRESSPSIASRDLRRNSFSSPRQSPRSSPSRQPRLSFGGSKDDSPKSTGSKPTSPLVTGKTATPSKLKNDQSKSSPKVVTVPEKHALEDEDGTLMPNKRIKRDPADKDETSCSNEEKSPKKKLSYHTEPEQEKENASPDSETVDPQHVPTDDEAVVELSDEGAKSNPSIPGITKITDVESSQNNFKVVEGNDTVPDVNSVEEPVASKEEGSLELSEGPTEVTKISGEESPIPTDEARASSPVLETASGNKLKRQDTFVKETSGKEDSSGEIDEVLLPEASEEKVERSAASNDEGEIQSPVLDSILPAENADGKLVEEVQQENEDCKQSPTQDAPVEFISSENDLRSEQVEEGDERQDMDQTVIVGDEEDESLITAAACESEEGRKSVEVEVIAAKGEDEHQELECSETSVTEIDSNQTKAVTNNESVVDGEIPDVPKEDENPESSLKVSPDQCDSVEGQISDQSEATDSSNCPILPEGEKSFEDPAKSKSEEVEISNQNETLCADNSQDVSEEEESSKDSAKCESEESKIADQAQAADSSKSPNLPDDEKSFEPSVKPESVEETESLEVESTENAVKAKESLDSSLKQLNTEHILVDEGYSETSDSEYQSSGKEVKVPSIVEGLGLEVGKDTSVQVNLASQSDCSITHSHTILNDIAEHEDIVEKTNDIEELKLSVSETVDEQFVSNDSNVEATVDEQENTDQPSLASPLGLALSPEPSNTFEDESSSKGEVTTVSPGNDVAASETGSVADKKSEVIDTSTVLGKLGLRKHVEVGQTNEICEEEKCEGDNEREECSTEIYENETTSVGDSEEDKRDEVTSKNNEKSIDEDVEEIQKETEESEIYENDTASDVDNCGNDLDKTVRVSDFIDDEAEEGEETDEESDDENIAYDYDDTEENDSDGSDVELLDKSNFIIDQAKEQRLSVKNRSNDNVVILDVTSEEAGDGSDAEASKENPGKAVEFDESCYIVEDPSDDEQKTASIPEPKISPKADKPVFEVNQIADTDATAKRNIKEFASGAASKFVTGTKTSAKSLKSILKNSKSTKNDTPYTSSAAASQFVVIEGKQKKKQSKSKGSDASTGSPGKSDSSFTSSDQEQENAGRVPKSKKRPAAEPEPETLKENKKSRLDNAASGFFVKLCNVAPGTSIVALREALGKFGIASGLLSLEFCPPTEKQKRTAIAVYDTRKNLEKALKNYGKVVVQGRRIFFLSDDETSQVEDKNQPIVSSPKKSPRKKFVGIISNLAENITIGDICSAYEEEGIKYLSQVKLYKIRSSKNNFAKLEFSKKTALLKAIIVTDKIVIKGSQFTLKIKEKSSSP</sequence>
<feature type="region of interest" description="Disordered" evidence="1">
    <location>
        <begin position="118"/>
        <end position="610"/>
    </location>
</feature>
<evidence type="ECO:0008006" key="4">
    <source>
        <dbReference type="Google" id="ProtNLM"/>
    </source>
</evidence>
<feature type="compositionally biased region" description="Polar residues" evidence="1">
    <location>
        <begin position="715"/>
        <end position="735"/>
    </location>
</feature>
<feature type="region of interest" description="Disordered" evidence="1">
    <location>
        <begin position="1"/>
        <end position="105"/>
    </location>
</feature>
<feature type="compositionally biased region" description="Low complexity" evidence="1">
    <location>
        <begin position="325"/>
        <end position="346"/>
    </location>
</feature>